<dbReference type="AlphaFoldDB" id="A0A9P5YK95"/>
<dbReference type="Proteomes" id="UP000807469">
    <property type="component" value="Unassembled WGS sequence"/>
</dbReference>
<gene>
    <name evidence="2" type="ORF">BDN70DRAFT_940009</name>
</gene>
<evidence type="ECO:0000313" key="2">
    <source>
        <dbReference type="EMBL" id="KAF9470144.1"/>
    </source>
</evidence>
<accession>A0A9P5YK95</accession>
<feature type="compositionally biased region" description="Basic residues" evidence="1">
    <location>
        <begin position="1"/>
        <end position="10"/>
    </location>
</feature>
<comment type="caution">
    <text evidence="2">The sequence shown here is derived from an EMBL/GenBank/DDBJ whole genome shotgun (WGS) entry which is preliminary data.</text>
</comment>
<keyword evidence="3" id="KW-1185">Reference proteome</keyword>
<evidence type="ECO:0000313" key="3">
    <source>
        <dbReference type="Proteomes" id="UP000807469"/>
    </source>
</evidence>
<name>A0A9P5YK95_9AGAR</name>
<evidence type="ECO:0000256" key="1">
    <source>
        <dbReference type="SAM" id="MobiDB-lite"/>
    </source>
</evidence>
<sequence length="179" mass="19371">MWRIRGRRSPRTSSYPPHRPRPPSAAVHSSSWPAVCPSTPLTILAQPPASRHLDPASSFAPAVLPATLLACRRGRYAVSFLGTHRHSASPARHRPPIIHPSSVHVLVHLPHPLSFSLAFATHPFLLFLLRCPSSFVDGWSASIPSLFAGIVASPSSFVLVREQPIFLVGREGHSDGASP</sequence>
<feature type="region of interest" description="Disordered" evidence="1">
    <location>
        <begin position="1"/>
        <end position="31"/>
    </location>
</feature>
<proteinExistence type="predicted"/>
<reference evidence="2" key="1">
    <citation type="submission" date="2020-11" db="EMBL/GenBank/DDBJ databases">
        <authorList>
            <consortium name="DOE Joint Genome Institute"/>
            <person name="Ahrendt S."/>
            <person name="Riley R."/>
            <person name="Andreopoulos W."/>
            <person name="Labutti K."/>
            <person name="Pangilinan J."/>
            <person name="Ruiz-Duenas F.J."/>
            <person name="Barrasa J.M."/>
            <person name="Sanchez-Garcia M."/>
            <person name="Camarero S."/>
            <person name="Miyauchi S."/>
            <person name="Serrano A."/>
            <person name="Linde D."/>
            <person name="Babiker R."/>
            <person name="Drula E."/>
            <person name="Ayuso-Fernandez I."/>
            <person name="Pacheco R."/>
            <person name="Padilla G."/>
            <person name="Ferreira P."/>
            <person name="Barriuso J."/>
            <person name="Kellner H."/>
            <person name="Castanera R."/>
            <person name="Alfaro M."/>
            <person name="Ramirez L."/>
            <person name="Pisabarro A.G."/>
            <person name="Kuo A."/>
            <person name="Tritt A."/>
            <person name="Lipzen A."/>
            <person name="He G."/>
            <person name="Yan M."/>
            <person name="Ng V."/>
            <person name="Cullen D."/>
            <person name="Martin F."/>
            <person name="Rosso M.-N."/>
            <person name="Henrissat B."/>
            <person name="Hibbett D."/>
            <person name="Martinez A.T."/>
            <person name="Grigoriev I.V."/>
        </authorList>
    </citation>
    <scope>NUCLEOTIDE SEQUENCE</scope>
    <source>
        <strain evidence="2">CIRM-BRFM 674</strain>
    </source>
</reference>
<protein>
    <submittedName>
        <fullName evidence="2">Uncharacterized protein</fullName>
    </submittedName>
</protein>
<organism evidence="2 3">
    <name type="scientific">Pholiota conissans</name>
    <dbReference type="NCBI Taxonomy" id="109636"/>
    <lineage>
        <taxon>Eukaryota</taxon>
        <taxon>Fungi</taxon>
        <taxon>Dikarya</taxon>
        <taxon>Basidiomycota</taxon>
        <taxon>Agaricomycotina</taxon>
        <taxon>Agaricomycetes</taxon>
        <taxon>Agaricomycetidae</taxon>
        <taxon>Agaricales</taxon>
        <taxon>Agaricineae</taxon>
        <taxon>Strophariaceae</taxon>
        <taxon>Pholiota</taxon>
    </lineage>
</organism>
<dbReference type="EMBL" id="MU156242">
    <property type="protein sequence ID" value="KAF9470144.1"/>
    <property type="molecule type" value="Genomic_DNA"/>
</dbReference>